<reference evidence="3" key="1">
    <citation type="submission" date="2016-01" db="EMBL/GenBank/DDBJ databases">
        <title>Draft genome of Chromobacterium sp. F49.</title>
        <authorList>
            <person name="Hong K.W."/>
        </authorList>
    </citation>
    <scope>NUCLEOTIDE SEQUENCE [LARGE SCALE GENOMIC DNA]</scope>
    <source>
        <strain evidence="3">CN3</strain>
    </source>
</reference>
<comment type="caution">
    <text evidence="2">The sequence shown here is derived from an EMBL/GenBank/DDBJ whole genome shotgun (WGS) entry which is preliminary data.</text>
</comment>
<sequence length="499" mass="52173">MNVAVQDVPARNRRGRFRRWWRINVIGSVDHDAVLRQVAEEAGWSPRYGLMIVLSMALSLLGLLMPSVAVLIGAMLISPLMMPIIGLGFGIAVLDVPDIRKSLIALAIGAGLAVGLSALLVALSPIQTITTEIAGRTRPTLFDLLVAFLSAIAGAYALIRGRGATVVGVAIAIALMPPLCVVGFGIATDNATVAGGALLLFFTNLITIALTAAAMARIYGFGRHLTPRNTTFQIVLFVGAMLALSVPLVAALRQIAFESVAQRQVRSAILSRFPGEARLSQLEITYDRSAVRVRAVVLTPKLDPQADGALAAQLGQRLDRRLDLHVDQIRSSMDQQATEAAQIAKVNERAGATFGPVRDRIMAQVALVTGAAVDAMQVDDAGRSVRAVAAELPGLPPRGYRAIEARARAAAPGWQVEVVPPIAGDAPPPIAYQAGVADARALDDAAWLSARLNRGIVVSGGTTAQRDALVAGIGARGGRAVAGAPAGALSLAWEPVASE</sequence>
<keyword evidence="1" id="KW-0472">Membrane</keyword>
<feature type="transmembrane region" description="Helical" evidence="1">
    <location>
        <begin position="193"/>
        <end position="219"/>
    </location>
</feature>
<feature type="transmembrane region" description="Helical" evidence="1">
    <location>
        <begin position="231"/>
        <end position="252"/>
    </location>
</feature>
<keyword evidence="1" id="KW-1133">Transmembrane helix</keyword>
<dbReference type="PANTHER" id="PTHR20992">
    <property type="entry name" value="AT15442P-RELATED"/>
    <property type="match status" value="1"/>
</dbReference>
<feature type="transmembrane region" description="Helical" evidence="1">
    <location>
        <begin position="48"/>
        <end position="65"/>
    </location>
</feature>
<dbReference type="PANTHER" id="PTHR20992:SF9">
    <property type="entry name" value="AT15442P-RELATED"/>
    <property type="match status" value="1"/>
</dbReference>
<feature type="transmembrane region" description="Helical" evidence="1">
    <location>
        <begin position="103"/>
        <end position="126"/>
    </location>
</feature>
<feature type="transmembrane region" description="Helical" evidence="1">
    <location>
        <begin position="71"/>
        <end position="96"/>
    </location>
</feature>
<gene>
    <name evidence="2" type="ORF">AVT10_14770</name>
</gene>
<keyword evidence="1" id="KW-0812">Transmembrane</keyword>
<proteinExistence type="predicted"/>
<dbReference type="InterPro" id="IPR005240">
    <property type="entry name" value="DUF389"/>
</dbReference>
<dbReference type="EMBL" id="LQQO01000016">
    <property type="protein sequence ID" value="KZE14024.1"/>
    <property type="molecule type" value="Genomic_DNA"/>
</dbReference>
<evidence type="ECO:0008006" key="4">
    <source>
        <dbReference type="Google" id="ProtNLM"/>
    </source>
</evidence>
<feature type="transmembrane region" description="Helical" evidence="1">
    <location>
        <begin position="141"/>
        <end position="159"/>
    </location>
</feature>
<evidence type="ECO:0000313" key="2">
    <source>
        <dbReference type="EMBL" id="KZE14024.1"/>
    </source>
</evidence>
<dbReference type="Proteomes" id="UP000076609">
    <property type="component" value="Unassembled WGS sequence"/>
</dbReference>
<name>A0ABR5YBL9_9SPHN</name>
<dbReference type="RefSeq" id="WP_066690181.1">
    <property type="nucleotide sequence ID" value="NZ_CP117025.1"/>
</dbReference>
<feature type="transmembrane region" description="Helical" evidence="1">
    <location>
        <begin position="166"/>
        <end position="187"/>
    </location>
</feature>
<dbReference type="Pfam" id="PF04087">
    <property type="entry name" value="DUF389"/>
    <property type="match status" value="1"/>
</dbReference>
<organism evidence="2 3">
    <name type="scientific">Sphingomonas hankookensis</name>
    <dbReference type="NCBI Taxonomy" id="563996"/>
    <lineage>
        <taxon>Bacteria</taxon>
        <taxon>Pseudomonadati</taxon>
        <taxon>Pseudomonadota</taxon>
        <taxon>Alphaproteobacteria</taxon>
        <taxon>Sphingomonadales</taxon>
        <taxon>Sphingomonadaceae</taxon>
        <taxon>Sphingomonas</taxon>
    </lineage>
</organism>
<evidence type="ECO:0000256" key="1">
    <source>
        <dbReference type="SAM" id="Phobius"/>
    </source>
</evidence>
<keyword evidence="3" id="KW-1185">Reference proteome</keyword>
<evidence type="ECO:0000313" key="3">
    <source>
        <dbReference type="Proteomes" id="UP000076609"/>
    </source>
</evidence>
<protein>
    <recommendedName>
        <fullName evidence="4">DUF389 domain-containing protein</fullName>
    </recommendedName>
</protein>
<accession>A0ABR5YBL9</accession>